<dbReference type="RefSeq" id="WP_141280152.1">
    <property type="nucleotide sequence ID" value="NZ_BAAARZ010000005.1"/>
</dbReference>
<dbReference type="SUPFAM" id="SSF56784">
    <property type="entry name" value="HAD-like"/>
    <property type="match status" value="1"/>
</dbReference>
<dbReference type="NCBIfam" id="TIGR01509">
    <property type="entry name" value="HAD-SF-IA-v3"/>
    <property type="match status" value="1"/>
</dbReference>
<gene>
    <name evidence="1" type="primary">cbbY</name>
    <name evidence="1" type="ORF">PHY01_36010</name>
</gene>
<protein>
    <submittedName>
        <fullName evidence="1">Phosphatase</fullName>
    </submittedName>
</protein>
<sequence length="219" mass="22814">MPAVLFGSISTVADTSELQRDAFNRAFAAHGLDWHWEREDYRALLEDSGGADRVAGYARARDQQVDAAAVHATKSQLFRESLAAARLDPRPGVRDTIAAARERGWSVGLVTTTSPANVAALLDALAPAIGAGDFDVILDADSVARPKPDPDAYAAALERLAEQPGACVAVEDNRGGVAAAAAAGVTCVAFPNANTAGHDFGDARVVERLDLADLAPAAR</sequence>
<dbReference type="AlphaFoldDB" id="A0A4Y3WS23"/>
<dbReference type="Gene3D" id="3.40.50.1000">
    <property type="entry name" value="HAD superfamily/HAD-like"/>
    <property type="match status" value="1"/>
</dbReference>
<dbReference type="EMBL" id="BJNG01000032">
    <property type="protein sequence ID" value="GEC21318.1"/>
    <property type="molecule type" value="Genomic_DNA"/>
</dbReference>
<dbReference type="InterPro" id="IPR006439">
    <property type="entry name" value="HAD-SF_hydro_IA"/>
</dbReference>
<accession>A0A4Y3WS23</accession>
<evidence type="ECO:0000313" key="1">
    <source>
        <dbReference type="EMBL" id="GEC21318.1"/>
    </source>
</evidence>
<comment type="caution">
    <text evidence="1">The sequence shown here is derived from an EMBL/GenBank/DDBJ whole genome shotgun (WGS) entry which is preliminary data.</text>
</comment>
<proteinExistence type="predicted"/>
<dbReference type="InterPro" id="IPR023198">
    <property type="entry name" value="PGP-like_dom2"/>
</dbReference>
<dbReference type="Gene3D" id="1.10.150.240">
    <property type="entry name" value="Putative phosphatase, domain 2"/>
    <property type="match status" value="1"/>
</dbReference>
<dbReference type="GO" id="GO:0016787">
    <property type="term" value="F:hydrolase activity"/>
    <property type="evidence" value="ECO:0007669"/>
    <property type="project" value="InterPro"/>
</dbReference>
<keyword evidence="2" id="KW-1185">Reference proteome</keyword>
<dbReference type="InterPro" id="IPR036412">
    <property type="entry name" value="HAD-like_sf"/>
</dbReference>
<evidence type="ECO:0000313" key="2">
    <source>
        <dbReference type="Proteomes" id="UP000320338"/>
    </source>
</evidence>
<dbReference type="InterPro" id="IPR044999">
    <property type="entry name" value="CbbY-like"/>
</dbReference>
<dbReference type="InterPro" id="IPR023214">
    <property type="entry name" value="HAD_sf"/>
</dbReference>
<reference evidence="1 2" key="1">
    <citation type="submission" date="2019-06" db="EMBL/GenBank/DDBJ databases">
        <title>Whole genome shotgun sequence of Pseudonocardia hydrocarbonoxydans NBRC 14498.</title>
        <authorList>
            <person name="Hosoyama A."/>
            <person name="Uohara A."/>
            <person name="Ohji S."/>
            <person name="Ichikawa N."/>
        </authorList>
    </citation>
    <scope>NUCLEOTIDE SEQUENCE [LARGE SCALE GENOMIC DNA]</scope>
    <source>
        <strain evidence="1 2">NBRC 14498</strain>
    </source>
</reference>
<name>A0A4Y3WS23_9PSEU</name>
<dbReference type="PANTHER" id="PTHR42896">
    <property type="entry name" value="XYLULOSE-1,5-BISPHOSPHATE (XUBP) PHOSPHATASE"/>
    <property type="match status" value="1"/>
</dbReference>
<organism evidence="1 2">
    <name type="scientific">Pseudonocardia hydrocarbonoxydans</name>
    <dbReference type="NCBI Taxonomy" id="76726"/>
    <lineage>
        <taxon>Bacteria</taxon>
        <taxon>Bacillati</taxon>
        <taxon>Actinomycetota</taxon>
        <taxon>Actinomycetes</taxon>
        <taxon>Pseudonocardiales</taxon>
        <taxon>Pseudonocardiaceae</taxon>
        <taxon>Pseudonocardia</taxon>
    </lineage>
</organism>
<dbReference type="PANTHER" id="PTHR42896:SF2">
    <property type="entry name" value="CBBY-LIKE PROTEIN"/>
    <property type="match status" value="1"/>
</dbReference>
<dbReference type="Pfam" id="PF00702">
    <property type="entry name" value="Hydrolase"/>
    <property type="match status" value="1"/>
</dbReference>
<dbReference type="Proteomes" id="UP000320338">
    <property type="component" value="Unassembled WGS sequence"/>
</dbReference>
<dbReference type="OrthoDB" id="9793014at2"/>